<gene>
    <name evidence="7" type="primary">Cap1</name>
    <name evidence="7" type="ORF">CSHISOI_05096</name>
</gene>
<dbReference type="FunFam" id="1.25.40.330:FF:000001">
    <property type="entry name" value="Adenylyl cyclase-associated protein"/>
    <property type="match status" value="1"/>
</dbReference>
<feature type="region of interest" description="Disordered" evidence="5">
    <location>
        <begin position="67"/>
        <end position="102"/>
    </location>
</feature>
<protein>
    <recommendedName>
        <fullName evidence="3 4">Adenylyl cyclase-associated protein</fullName>
    </recommendedName>
</protein>
<name>A0A5Q4BUX1_9PEZI</name>
<evidence type="ECO:0000256" key="3">
    <source>
        <dbReference type="ARBA" id="ARBA00072052"/>
    </source>
</evidence>
<feature type="region of interest" description="Disordered" evidence="5">
    <location>
        <begin position="269"/>
        <end position="399"/>
    </location>
</feature>
<dbReference type="Pfam" id="PF01213">
    <property type="entry name" value="CAP_N-CM"/>
    <property type="match status" value="1"/>
</dbReference>
<evidence type="ECO:0000256" key="4">
    <source>
        <dbReference type="RuleBase" id="RU000647"/>
    </source>
</evidence>
<dbReference type="PANTHER" id="PTHR10652:SF0">
    <property type="entry name" value="ADENYLYL CYCLASE-ASSOCIATED PROTEIN"/>
    <property type="match status" value="1"/>
</dbReference>
<dbReference type="SMART" id="SM00673">
    <property type="entry name" value="CARP"/>
    <property type="match status" value="2"/>
</dbReference>
<feature type="domain" description="C-CAP/cofactor C-like" evidence="6">
    <location>
        <begin position="398"/>
        <end position="533"/>
    </location>
</feature>
<evidence type="ECO:0000256" key="1">
    <source>
        <dbReference type="ARBA" id="ARBA00007659"/>
    </source>
</evidence>
<dbReference type="Pfam" id="PF21938">
    <property type="entry name" value="CAP_N"/>
    <property type="match status" value="1"/>
</dbReference>
<proteinExistence type="inferred from homology"/>
<dbReference type="InterPro" id="IPR017901">
    <property type="entry name" value="C-CAP_CF_C-like"/>
</dbReference>
<dbReference type="InterPro" id="IPR013992">
    <property type="entry name" value="Adenylate_cyclase-assoc_CAP_N"/>
</dbReference>
<comment type="caution">
    <text evidence="7">The sequence shown here is derived from an EMBL/GenBank/DDBJ whole genome shotgun (WGS) entry which is preliminary data.</text>
</comment>
<sequence length="557" mass="60117">MATNNMHNLTTLIKRYACHVFHKPETFPFHVWVEDTASPTSLEAATARLEDIATSTIELPQAVPSLNQSVESAPSAPNATTPPPPPPQAAAAPQAPPEPVPESVEEFDQFIATSVDKYVYMSKQLGGLIADQAAKVLQGFQAQRNFLLITTKAKKPDLNGAEMAVYQDLLKPINEALVAVSNIKESNRGSAVFSQLSAVAEGIMVLAWVTVDNRPFKHVEDSLGSAQFFGNRVLKEQKDKDAQQTEWVQAFYQVFRDLTDYVKQHFPNGIPWNPKGQPAQEVAKSLSASSASSAPPPPPPPPAGGLPPPPPPPGPPPVFEIKEETPGEKGGLGAVFSELNKGEAVTRGLRKVDRSEMTHKNPSLRASSTVPEREGSVRVKSPAPGKKPKPESMRVKKPPKKVLEGNKWTVENFEKEPQPIEIDASISHSILISKCSNTTIIVKGKANAVTIENSSRLSLIVESLVSTVDVIKSQNFALQVLGAVPAVLMDSIDGAQIYFSKDSTGTKIYSSKSSGINLNVISGEDEDYKEVPLPSQICSYFDEGKGDLVNEIVSHSG</sequence>
<evidence type="ECO:0000256" key="2">
    <source>
        <dbReference type="ARBA" id="ARBA00054756"/>
    </source>
</evidence>
<dbReference type="PANTHER" id="PTHR10652">
    <property type="entry name" value="ADENYLYL CYCLASE-ASSOCIATED PROTEIN"/>
    <property type="match status" value="1"/>
</dbReference>
<dbReference type="InterPro" id="IPR006599">
    <property type="entry name" value="CARP_motif"/>
</dbReference>
<dbReference type="Gene3D" id="1.25.40.330">
    <property type="entry name" value="Adenylate cyclase-associated CAP, N-terminal domain"/>
    <property type="match status" value="1"/>
</dbReference>
<dbReference type="AlphaFoldDB" id="A0A5Q4BUX1"/>
<organism evidence="7 8">
    <name type="scientific">Colletotrichum shisoi</name>
    <dbReference type="NCBI Taxonomy" id="2078593"/>
    <lineage>
        <taxon>Eukaryota</taxon>
        <taxon>Fungi</taxon>
        <taxon>Dikarya</taxon>
        <taxon>Ascomycota</taxon>
        <taxon>Pezizomycotina</taxon>
        <taxon>Sordariomycetes</taxon>
        <taxon>Hypocreomycetidae</taxon>
        <taxon>Glomerellales</taxon>
        <taxon>Glomerellaceae</taxon>
        <taxon>Colletotrichum</taxon>
        <taxon>Colletotrichum destructivum species complex</taxon>
    </lineage>
</organism>
<keyword evidence="8" id="KW-1185">Reference proteome</keyword>
<dbReference type="GO" id="GO:0008179">
    <property type="term" value="F:adenylate cyclase binding"/>
    <property type="evidence" value="ECO:0007669"/>
    <property type="project" value="TreeGrafter"/>
</dbReference>
<dbReference type="PROSITE" id="PS51329">
    <property type="entry name" value="C_CAP_COFACTOR_C"/>
    <property type="match status" value="1"/>
</dbReference>
<dbReference type="EMBL" id="PUHP01000388">
    <property type="protein sequence ID" value="TQN70426.1"/>
    <property type="molecule type" value="Genomic_DNA"/>
</dbReference>
<evidence type="ECO:0000259" key="6">
    <source>
        <dbReference type="PROSITE" id="PS51329"/>
    </source>
</evidence>
<dbReference type="GO" id="GO:0003779">
    <property type="term" value="F:actin binding"/>
    <property type="evidence" value="ECO:0007669"/>
    <property type="project" value="InterPro"/>
</dbReference>
<evidence type="ECO:0000313" key="8">
    <source>
        <dbReference type="Proteomes" id="UP000326340"/>
    </source>
</evidence>
<dbReference type="SUPFAM" id="SSF69340">
    <property type="entry name" value="C-terminal domain of adenylylcyclase associated protein"/>
    <property type="match status" value="1"/>
</dbReference>
<dbReference type="InterPro" id="IPR053950">
    <property type="entry name" value="CAP_N"/>
</dbReference>
<dbReference type="FunFam" id="2.160.20.70:FF:000008">
    <property type="entry name" value="Adenylyl cyclase-associated protein"/>
    <property type="match status" value="1"/>
</dbReference>
<reference evidence="7 8" key="1">
    <citation type="journal article" date="2019" name="Sci. Rep.">
        <title>Colletotrichum shisoi sp. nov., an anthracnose pathogen of Perilla frutescens in Japan: molecular phylogenetic, morphological and genomic evidence.</title>
        <authorList>
            <person name="Gan P."/>
            <person name="Tsushima A."/>
            <person name="Hiroyama R."/>
            <person name="Narusaka M."/>
            <person name="Takano Y."/>
            <person name="Narusaka Y."/>
            <person name="Kawaradani M."/>
            <person name="Damm U."/>
            <person name="Shirasu K."/>
        </authorList>
    </citation>
    <scope>NUCLEOTIDE SEQUENCE [LARGE SCALE GENOMIC DNA]</scope>
    <source>
        <strain evidence="7 8">PG-2018a</strain>
    </source>
</reference>
<dbReference type="InterPro" id="IPR036223">
    <property type="entry name" value="CAP_C_sf"/>
</dbReference>
<feature type="compositionally biased region" description="Pro residues" evidence="5">
    <location>
        <begin position="294"/>
        <end position="318"/>
    </location>
</feature>
<dbReference type="Pfam" id="PF08603">
    <property type="entry name" value="CAP_C"/>
    <property type="match status" value="1"/>
</dbReference>
<evidence type="ECO:0000313" key="7">
    <source>
        <dbReference type="EMBL" id="TQN70426.1"/>
    </source>
</evidence>
<dbReference type="InterPro" id="IPR016098">
    <property type="entry name" value="CAP/MinC_C"/>
</dbReference>
<dbReference type="GO" id="GO:0019933">
    <property type="term" value="P:cAMP-mediated signaling"/>
    <property type="evidence" value="ECO:0007669"/>
    <property type="project" value="TreeGrafter"/>
</dbReference>
<feature type="compositionally biased region" description="Pro residues" evidence="5">
    <location>
        <begin position="80"/>
        <end position="100"/>
    </location>
</feature>
<comment type="function">
    <text evidence="2">The N-terminal domain binds to adenylyl cyclase, thereby enabling adenylyl cyclase to be activated by upstream regulatory signals, such as Ras. The C-terminal domain is required for normal cellular morphology and growth control.</text>
</comment>
<dbReference type="InterPro" id="IPR013912">
    <property type="entry name" value="Adenylate_cyclase-assoc_CAP_C"/>
</dbReference>
<dbReference type="GO" id="GO:0005737">
    <property type="term" value="C:cytoplasm"/>
    <property type="evidence" value="ECO:0007669"/>
    <property type="project" value="TreeGrafter"/>
</dbReference>
<feature type="compositionally biased region" description="Polar residues" evidence="5">
    <location>
        <begin position="360"/>
        <end position="370"/>
    </location>
</feature>
<dbReference type="Gene3D" id="2.160.20.70">
    <property type="match status" value="1"/>
</dbReference>
<dbReference type="Proteomes" id="UP000326340">
    <property type="component" value="Unassembled WGS sequence"/>
</dbReference>
<comment type="similarity">
    <text evidence="1 4">Belongs to the CAP family.</text>
</comment>
<dbReference type="SUPFAM" id="SSF101278">
    <property type="entry name" value="N-terminal domain of adenylylcyclase associated protein, CAP"/>
    <property type="match status" value="1"/>
</dbReference>
<dbReference type="OrthoDB" id="77251at2759"/>
<dbReference type="GO" id="GO:0007015">
    <property type="term" value="P:actin filament organization"/>
    <property type="evidence" value="ECO:0007669"/>
    <property type="project" value="TreeGrafter"/>
</dbReference>
<dbReference type="InterPro" id="IPR001837">
    <property type="entry name" value="Adenylate_cyclase-assoc_CAP"/>
</dbReference>
<dbReference type="InterPro" id="IPR036222">
    <property type="entry name" value="CAP_N_sf"/>
</dbReference>
<accession>A0A5Q4BUX1</accession>
<evidence type="ECO:0000256" key="5">
    <source>
        <dbReference type="SAM" id="MobiDB-lite"/>
    </source>
</evidence>
<feature type="compositionally biased region" description="Basic and acidic residues" evidence="5">
    <location>
        <begin position="350"/>
        <end position="359"/>
    </location>
</feature>